<organism evidence="6 7">
    <name type="scientific">Nonomuraea soli</name>
    <dbReference type="NCBI Taxonomy" id="1032476"/>
    <lineage>
        <taxon>Bacteria</taxon>
        <taxon>Bacillati</taxon>
        <taxon>Actinomycetota</taxon>
        <taxon>Actinomycetes</taxon>
        <taxon>Streptosporangiales</taxon>
        <taxon>Streptosporangiaceae</taxon>
        <taxon>Nonomuraea</taxon>
    </lineage>
</organism>
<dbReference type="SUPFAM" id="SSF46689">
    <property type="entry name" value="Homeodomain-like"/>
    <property type="match status" value="1"/>
</dbReference>
<dbReference type="InterPro" id="IPR001647">
    <property type="entry name" value="HTH_TetR"/>
</dbReference>
<dbReference type="SUPFAM" id="SSF48498">
    <property type="entry name" value="Tetracyclin repressor-like, C-terminal domain"/>
    <property type="match status" value="1"/>
</dbReference>
<evidence type="ECO:0000256" key="1">
    <source>
        <dbReference type="ARBA" id="ARBA00023015"/>
    </source>
</evidence>
<gene>
    <name evidence="6" type="ORF">HNR30_002400</name>
</gene>
<dbReference type="PANTHER" id="PTHR30055:SF151">
    <property type="entry name" value="TRANSCRIPTIONAL REGULATORY PROTEIN"/>
    <property type="match status" value="1"/>
</dbReference>
<dbReference type="GO" id="GO:0000976">
    <property type="term" value="F:transcription cis-regulatory region binding"/>
    <property type="evidence" value="ECO:0007669"/>
    <property type="project" value="TreeGrafter"/>
</dbReference>
<reference evidence="6 7" key="1">
    <citation type="submission" date="2020-07" db="EMBL/GenBank/DDBJ databases">
        <title>Genomic Encyclopedia of Type Strains, Phase IV (KMG-IV): sequencing the most valuable type-strain genomes for metagenomic binning, comparative biology and taxonomic classification.</title>
        <authorList>
            <person name="Goeker M."/>
        </authorList>
    </citation>
    <scope>NUCLEOTIDE SEQUENCE [LARGE SCALE GENOMIC DNA]</scope>
    <source>
        <strain evidence="6 7">DSM 45533</strain>
    </source>
</reference>
<dbReference type="Gene3D" id="1.10.10.60">
    <property type="entry name" value="Homeodomain-like"/>
    <property type="match status" value="1"/>
</dbReference>
<dbReference type="PRINTS" id="PR00455">
    <property type="entry name" value="HTHTETR"/>
</dbReference>
<keyword evidence="1" id="KW-0805">Transcription regulation</keyword>
<protein>
    <submittedName>
        <fullName evidence="6">AcrR family transcriptional regulator</fullName>
    </submittedName>
</protein>
<feature type="domain" description="HTH tetR-type" evidence="5">
    <location>
        <begin position="4"/>
        <end position="64"/>
    </location>
</feature>
<keyword evidence="3" id="KW-0804">Transcription</keyword>
<dbReference type="EMBL" id="JACDUR010000002">
    <property type="protein sequence ID" value="MBA2891059.1"/>
    <property type="molecule type" value="Genomic_DNA"/>
</dbReference>
<dbReference type="Gene3D" id="1.10.357.10">
    <property type="entry name" value="Tetracycline Repressor, domain 2"/>
    <property type="match status" value="1"/>
</dbReference>
<dbReference type="Proteomes" id="UP000530928">
    <property type="component" value="Unassembled WGS sequence"/>
</dbReference>
<name>A0A7W0CHC3_9ACTN</name>
<evidence type="ECO:0000256" key="4">
    <source>
        <dbReference type="PROSITE-ProRule" id="PRU00335"/>
    </source>
</evidence>
<dbReference type="PANTHER" id="PTHR30055">
    <property type="entry name" value="HTH-TYPE TRANSCRIPTIONAL REGULATOR RUTR"/>
    <property type="match status" value="1"/>
</dbReference>
<dbReference type="GO" id="GO:0045892">
    <property type="term" value="P:negative regulation of DNA-templated transcription"/>
    <property type="evidence" value="ECO:0007669"/>
    <property type="project" value="InterPro"/>
</dbReference>
<dbReference type="AlphaFoldDB" id="A0A7W0CHC3"/>
<accession>A0A7W0CHC3</accession>
<feature type="DNA-binding region" description="H-T-H motif" evidence="4">
    <location>
        <begin position="27"/>
        <end position="46"/>
    </location>
</feature>
<evidence type="ECO:0000256" key="3">
    <source>
        <dbReference type="ARBA" id="ARBA00023163"/>
    </source>
</evidence>
<evidence type="ECO:0000256" key="2">
    <source>
        <dbReference type="ARBA" id="ARBA00023125"/>
    </source>
</evidence>
<keyword evidence="2 4" id="KW-0238">DNA-binding</keyword>
<keyword evidence="7" id="KW-1185">Reference proteome</keyword>
<dbReference type="InterPro" id="IPR036271">
    <property type="entry name" value="Tet_transcr_reg_TetR-rel_C_sf"/>
</dbReference>
<dbReference type="InterPro" id="IPR004111">
    <property type="entry name" value="Repressor_TetR_C"/>
</dbReference>
<dbReference type="InterPro" id="IPR050109">
    <property type="entry name" value="HTH-type_TetR-like_transc_reg"/>
</dbReference>
<dbReference type="InterPro" id="IPR009057">
    <property type="entry name" value="Homeodomain-like_sf"/>
</dbReference>
<dbReference type="PROSITE" id="PS50977">
    <property type="entry name" value="HTH_TETR_2"/>
    <property type="match status" value="1"/>
</dbReference>
<dbReference type="GO" id="GO:0003700">
    <property type="term" value="F:DNA-binding transcription factor activity"/>
    <property type="evidence" value="ECO:0007669"/>
    <property type="project" value="TreeGrafter"/>
</dbReference>
<evidence type="ECO:0000313" key="7">
    <source>
        <dbReference type="Proteomes" id="UP000530928"/>
    </source>
</evidence>
<evidence type="ECO:0000259" key="5">
    <source>
        <dbReference type="PROSITE" id="PS50977"/>
    </source>
</evidence>
<evidence type="ECO:0000313" key="6">
    <source>
        <dbReference type="EMBL" id="MBA2891059.1"/>
    </source>
</evidence>
<sequence>MKKGLSLERVVEAAVEVADAEGLESVSMSRVAKQLDVSAMALYRHVATKDELVALMVDTALGAPPPPAGGGWRESLVYLAEAMRARLLEHPWTALAPVTGPPSSPNQLTWLDRVLHALRDTGLDEAEQLFCALLLSTQVQSGVALAVTVNRNPAAAALAAGYSDFLDRATADGRLPEVRRLVRAGVFAGAEMDMSMETEFRFGLERILDGIGALVRVR</sequence>
<dbReference type="RefSeq" id="WP_181609813.1">
    <property type="nucleotide sequence ID" value="NZ_BAABAM010000012.1"/>
</dbReference>
<comment type="caution">
    <text evidence="6">The sequence shown here is derived from an EMBL/GenBank/DDBJ whole genome shotgun (WGS) entry which is preliminary data.</text>
</comment>
<dbReference type="Pfam" id="PF02909">
    <property type="entry name" value="TetR_C_1"/>
    <property type="match status" value="1"/>
</dbReference>
<proteinExistence type="predicted"/>
<dbReference type="Pfam" id="PF00440">
    <property type="entry name" value="TetR_N"/>
    <property type="match status" value="1"/>
</dbReference>